<name>A0A2R7Y3F1_9ARCH</name>
<comment type="caution">
    <text evidence="2">The sequence shown here is derived from an EMBL/GenBank/DDBJ whole genome shotgun (WGS) entry which is preliminary data.</text>
</comment>
<dbReference type="Proteomes" id="UP000244066">
    <property type="component" value="Unassembled WGS sequence"/>
</dbReference>
<feature type="transmembrane region" description="Helical" evidence="1">
    <location>
        <begin position="35"/>
        <end position="57"/>
    </location>
</feature>
<protein>
    <submittedName>
        <fullName evidence="2">Uncharacterized protein</fullName>
    </submittedName>
</protein>
<dbReference type="EMBL" id="NDWU01000009">
    <property type="protein sequence ID" value="PUA32076.1"/>
    <property type="molecule type" value="Genomic_DNA"/>
</dbReference>
<proteinExistence type="predicted"/>
<reference evidence="2 3" key="1">
    <citation type="submission" date="2017-04" db="EMBL/GenBank/DDBJ databases">
        <title>Draft Aigarchaeota genome from a New Zealand hot spring.</title>
        <authorList>
            <person name="Reysenbach A.-L."/>
            <person name="Donaho J.A."/>
            <person name="Gerhart J."/>
            <person name="Kelley J.F."/>
            <person name="Kouba K."/>
            <person name="Podar M."/>
            <person name="Stott M."/>
        </authorList>
    </citation>
    <scope>NUCLEOTIDE SEQUENCE [LARGE SCALE GENOMIC DNA]</scope>
    <source>
        <strain evidence="2">NZ13_MG1</strain>
    </source>
</reference>
<gene>
    <name evidence="2" type="ORF">B9J98_04275</name>
</gene>
<keyword evidence="1" id="KW-0472">Membrane</keyword>
<accession>A0A2R7Y3F1</accession>
<evidence type="ECO:0000313" key="3">
    <source>
        <dbReference type="Proteomes" id="UP000244066"/>
    </source>
</evidence>
<organism evidence="2 3">
    <name type="scientific">Candidatus Terraquivivens tikiterensis</name>
    <dbReference type="NCBI Taxonomy" id="1980982"/>
    <lineage>
        <taxon>Archaea</taxon>
        <taxon>Nitrososphaerota</taxon>
        <taxon>Candidatus Wolframiiraptoraceae</taxon>
        <taxon>Candidatus Terraquivivens</taxon>
    </lineage>
</organism>
<feature type="transmembrane region" description="Helical" evidence="1">
    <location>
        <begin position="7"/>
        <end position="29"/>
    </location>
</feature>
<evidence type="ECO:0000313" key="2">
    <source>
        <dbReference type="EMBL" id="PUA32076.1"/>
    </source>
</evidence>
<keyword evidence="1" id="KW-1133">Transmembrane helix</keyword>
<dbReference type="AlphaFoldDB" id="A0A2R7Y3F1"/>
<sequence>MRKWLSLLYLMMIAVGAVGLPAMLVFLQYVQWYEVLILSLLYSSLILAGGLGLFFMLRKERQEG</sequence>
<keyword evidence="1" id="KW-0812">Transmembrane</keyword>
<evidence type="ECO:0000256" key="1">
    <source>
        <dbReference type="SAM" id="Phobius"/>
    </source>
</evidence>